<dbReference type="PANTHER" id="PTHR47976:SF105">
    <property type="entry name" value="RECEPTOR-LIKE SERINE_THREONINE-PROTEIN KINASE"/>
    <property type="match status" value="1"/>
</dbReference>
<dbReference type="PANTHER" id="PTHR47976">
    <property type="entry name" value="G-TYPE LECTIN S-RECEPTOR-LIKE SERINE/THREONINE-PROTEIN KINASE SD2-5"/>
    <property type="match status" value="1"/>
</dbReference>
<accession>A0AAV5M0S9</accession>
<evidence type="ECO:0000313" key="6">
    <source>
        <dbReference type="EMBL" id="GKV42669.1"/>
    </source>
</evidence>
<dbReference type="InterPro" id="IPR001480">
    <property type="entry name" value="Bulb-type_lectin_dom"/>
</dbReference>
<dbReference type="EMBL" id="BPVZ01000160">
    <property type="protein sequence ID" value="GKV42669.1"/>
    <property type="molecule type" value="Genomic_DNA"/>
</dbReference>
<dbReference type="InterPro" id="IPR051343">
    <property type="entry name" value="G-type_lectin_kinases/EP1-like"/>
</dbReference>
<name>A0AAV5M0S9_9ROSI</name>
<feature type="signal peptide" evidence="4">
    <location>
        <begin position="1"/>
        <end position="25"/>
    </location>
</feature>
<dbReference type="CDD" id="cd00028">
    <property type="entry name" value="B_lectin"/>
    <property type="match status" value="1"/>
</dbReference>
<dbReference type="InterPro" id="IPR036426">
    <property type="entry name" value="Bulb-type_lectin_dom_sf"/>
</dbReference>
<keyword evidence="2" id="KW-1015">Disulfide bond</keyword>
<protein>
    <recommendedName>
        <fullName evidence="5">Bulb-type lectin domain-containing protein</fullName>
    </recommendedName>
</protein>
<sequence>MMSSLALVRNPLLILLTSFFLLAAAQEGSRSVSVGDALPADDRNLTWRSPSGDFEFGFRRVPDQQGLFLLAIWFANIPDKTIVWSANEGNPVEIQSRVELTSNGLVLRARSGMELWWSNSTQDGTGGVSHAAMLDTGNFVITGRNSENIWESFQYPTDTILPGQELGLDSILSSAISGTSYKKGRFQLRFTSESLVVNQIDVVTGTAFQFYLNITDGL</sequence>
<evidence type="ECO:0000256" key="4">
    <source>
        <dbReference type="SAM" id="SignalP"/>
    </source>
</evidence>
<evidence type="ECO:0000313" key="7">
    <source>
        <dbReference type="Proteomes" id="UP001054252"/>
    </source>
</evidence>
<evidence type="ECO:0000256" key="3">
    <source>
        <dbReference type="ARBA" id="ARBA00023180"/>
    </source>
</evidence>
<evidence type="ECO:0000256" key="1">
    <source>
        <dbReference type="ARBA" id="ARBA00022729"/>
    </source>
</evidence>
<dbReference type="Gene3D" id="2.90.10.10">
    <property type="entry name" value="Bulb-type lectin domain"/>
    <property type="match status" value="1"/>
</dbReference>
<feature type="domain" description="Bulb-type lectin" evidence="5">
    <location>
        <begin position="29"/>
        <end position="154"/>
    </location>
</feature>
<gene>
    <name evidence="6" type="ORF">SLEP1_g50047</name>
</gene>
<dbReference type="PROSITE" id="PS50927">
    <property type="entry name" value="BULB_LECTIN"/>
    <property type="match status" value="1"/>
</dbReference>
<keyword evidence="3" id="KW-0325">Glycoprotein</keyword>
<dbReference type="Proteomes" id="UP001054252">
    <property type="component" value="Unassembled WGS sequence"/>
</dbReference>
<organism evidence="6 7">
    <name type="scientific">Rubroshorea leprosula</name>
    <dbReference type="NCBI Taxonomy" id="152421"/>
    <lineage>
        <taxon>Eukaryota</taxon>
        <taxon>Viridiplantae</taxon>
        <taxon>Streptophyta</taxon>
        <taxon>Embryophyta</taxon>
        <taxon>Tracheophyta</taxon>
        <taxon>Spermatophyta</taxon>
        <taxon>Magnoliopsida</taxon>
        <taxon>eudicotyledons</taxon>
        <taxon>Gunneridae</taxon>
        <taxon>Pentapetalae</taxon>
        <taxon>rosids</taxon>
        <taxon>malvids</taxon>
        <taxon>Malvales</taxon>
        <taxon>Dipterocarpaceae</taxon>
        <taxon>Rubroshorea</taxon>
    </lineage>
</organism>
<evidence type="ECO:0000256" key="2">
    <source>
        <dbReference type="ARBA" id="ARBA00023157"/>
    </source>
</evidence>
<dbReference type="AlphaFoldDB" id="A0AAV5M0S9"/>
<dbReference type="SMART" id="SM00108">
    <property type="entry name" value="B_lectin"/>
    <property type="match status" value="1"/>
</dbReference>
<proteinExistence type="predicted"/>
<comment type="caution">
    <text evidence="6">The sequence shown here is derived from an EMBL/GenBank/DDBJ whole genome shotgun (WGS) entry which is preliminary data.</text>
</comment>
<keyword evidence="7" id="KW-1185">Reference proteome</keyword>
<feature type="chain" id="PRO_5043955252" description="Bulb-type lectin domain-containing protein" evidence="4">
    <location>
        <begin position="26"/>
        <end position="218"/>
    </location>
</feature>
<reference evidence="6 7" key="1">
    <citation type="journal article" date="2021" name="Commun. Biol.">
        <title>The genome of Shorea leprosula (Dipterocarpaceae) highlights the ecological relevance of drought in aseasonal tropical rainforests.</title>
        <authorList>
            <person name="Ng K.K.S."/>
            <person name="Kobayashi M.J."/>
            <person name="Fawcett J.A."/>
            <person name="Hatakeyama M."/>
            <person name="Paape T."/>
            <person name="Ng C.H."/>
            <person name="Ang C.C."/>
            <person name="Tnah L.H."/>
            <person name="Lee C.T."/>
            <person name="Nishiyama T."/>
            <person name="Sese J."/>
            <person name="O'Brien M.J."/>
            <person name="Copetti D."/>
            <person name="Mohd Noor M.I."/>
            <person name="Ong R.C."/>
            <person name="Putra M."/>
            <person name="Sireger I.Z."/>
            <person name="Indrioko S."/>
            <person name="Kosugi Y."/>
            <person name="Izuno A."/>
            <person name="Isagi Y."/>
            <person name="Lee S.L."/>
            <person name="Shimizu K.K."/>
        </authorList>
    </citation>
    <scope>NUCLEOTIDE SEQUENCE [LARGE SCALE GENOMIC DNA]</scope>
    <source>
        <strain evidence="6">214</strain>
    </source>
</reference>
<dbReference type="FunFam" id="2.90.10.10:FF:000013">
    <property type="entry name" value="G-type lectin S-receptor-like serine/threonine-protein kinase LECRK1"/>
    <property type="match status" value="1"/>
</dbReference>
<evidence type="ECO:0000259" key="5">
    <source>
        <dbReference type="PROSITE" id="PS50927"/>
    </source>
</evidence>
<dbReference type="SUPFAM" id="SSF51110">
    <property type="entry name" value="alpha-D-mannose-specific plant lectins"/>
    <property type="match status" value="1"/>
</dbReference>
<dbReference type="Pfam" id="PF01453">
    <property type="entry name" value="B_lectin"/>
    <property type="match status" value="1"/>
</dbReference>
<keyword evidence="1 4" id="KW-0732">Signal</keyword>